<dbReference type="Gene3D" id="3.40.50.300">
    <property type="entry name" value="P-loop containing nucleotide triphosphate hydrolases"/>
    <property type="match status" value="1"/>
</dbReference>
<dbReference type="InterPro" id="IPR003593">
    <property type="entry name" value="AAA+_ATPase"/>
</dbReference>
<evidence type="ECO:0000256" key="4">
    <source>
        <dbReference type="SAM" id="Coils"/>
    </source>
</evidence>
<feature type="coiled-coil region" evidence="4">
    <location>
        <begin position="28"/>
        <end position="62"/>
    </location>
</feature>
<dbReference type="Gene3D" id="1.10.8.430">
    <property type="entry name" value="Helical domain of apoptotic protease-activating factors"/>
    <property type="match status" value="1"/>
</dbReference>
<keyword evidence="4" id="KW-0175">Coiled coil</keyword>
<dbReference type="PRINTS" id="PR00364">
    <property type="entry name" value="DISEASERSIST"/>
</dbReference>
<dbReference type="GO" id="GO:0043531">
    <property type="term" value="F:ADP binding"/>
    <property type="evidence" value="ECO:0007669"/>
    <property type="project" value="InterPro"/>
</dbReference>
<feature type="domain" description="AAA+ ATPase" evidence="5">
    <location>
        <begin position="176"/>
        <end position="312"/>
    </location>
</feature>
<accession>A0A834H0M7</accession>
<keyword evidence="3" id="KW-0067">ATP-binding</keyword>
<sequence>MALDCVLAIGGKIAEYLIDPIGRQFGYLIYYNTNLQSLRNQVKMLEERRDSVQLLVNEAKRKGEVIGPEVEGWMERVVGSSSKAIRILDGERQPNKECLNGWCPNLKSRHSISRKAKKMAEEVAKLHGDGNFTRDQVSYPAPPPVIEFIPIDGIKCFESRSSILREVMEALKKDGASNMIGICGLGGVGKTTLAKQVAKKAKEEKLFDDVVMATVSQNLEARKIQGEIADMLGFKFQQESDSGRADVLRDQLKQKARILIILDDVWKRFELNDIGIPFGEHHKGCKILVSSRSEEVCNDMGAQKKFPVRILDKEEAWNLFKEMAGIPEDDTNYQSIKRAVANECGGLPIAILTVGKALNGKGESSWRSALAQLRKSIGKNIRGVEENVFRLLEWSTITWKVRKSGDAFCSVPYFKKIMTLR</sequence>
<keyword evidence="7" id="KW-1185">Reference proteome</keyword>
<evidence type="ECO:0000313" key="6">
    <source>
        <dbReference type="EMBL" id="KAF7145342.1"/>
    </source>
</evidence>
<dbReference type="GO" id="GO:0005524">
    <property type="term" value="F:ATP binding"/>
    <property type="evidence" value="ECO:0007669"/>
    <property type="project" value="UniProtKB-KW"/>
</dbReference>
<evidence type="ECO:0000259" key="5">
    <source>
        <dbReference type="SMART" id="SM00382"/>
    </source>
</evidence>
<dbReference type="PANTHER" id="PTHR33463">
    <property type="entry name" value="NB-ARC DOMAIN-CONTAINING PROTEIN-RELATED"/>
    <property type="match status" value="1"/>
</dbReference>
<comment type="caution">
    <text evidence="6">The sequence shown here is derived from an EMBL/GenBank/DDBJ whole genome shotgun (WGS) entry which is preliminary data.</text>
</comment>
<dbReference type="InterPro" id="IPR050905">
    <property type="entry name" value="Plant_NBS-LRR"/>
</dbReference>
<keyword evidence="3" id="KW-0547">Nucleotide-binding</keyword>
<proteinExistence type="predicted"/>
<reference evidence="6" key="1">
    <citation type="submission" date="2019-11" db="EMBL/GenBank/DDBJ databases">
        <authorList>
            <person name="Liu Y."/>
            <person name="Hou J."/>
            <person name="Li T.-Q."/>
            <person name="Guan C.-H."/>
            <person name="Wu X."/>
            <person name="Wu H.-Z."/>
            <person name="Ling F."/>
            <person name="Zhang R."/>
            <person name="Shi X.-G."/>
            <person name="Ren J.-P."/>
            <person name="Chen E.-F."/>
            <person name="Sun J.-M."/>
        </authorList>
    </citation>
    <scope>NUCLEOTIDE SEQUENCE</scope>
    <source>
        <strain evidence="6">Adult_tree_wgs_1</strain>
        <tissue evidence="6">Leaves</tissue>
    </source>
</reference>
<name>A0A834H0M7_RHOSS</name>
<dbReference type="SMART" id="SM00382">
    <property type="entry name" value="AAA"/>
    <property type="match status" value="1"/>
</dbReference>
<dbReference type="Pfam" id="PF00931">
    <property type="entry name" value="NB-ARC"/>
    <property type="match status" value="1"/>
</dbReference>
<dbReference type="OrthoDB" id="1898799at2759"/>
<keyword evidence="1" id="KW-0433">Leucine-rich repeat</keyword>
<evidence type="ECO:0000256" key="2">
    <source>
        <dbReference type="ARBA" id="ARBA00022821"/>
    </source>
</evidence>
<evidence type="ECO:0000313" key="7">
    <source>
        <dbReference type="Proteomes" id="UP000626092"/>
    </source>
</evidence>
<dbReference type="EMBL" id="WJXA01000004">
    <property type="protein sequence ID" value="KAF7145342.1"/>
    <property type="molecule type" value="Genomic_DNA"/>
</dbReference>
<evidence type="ECO:0000256" key="1">
    <source>
        <dbReference type="ARBA" id="ARBA00022614"/>
    </source>
</evidence>
<dbReference type="InterPro" id="IPR002182">
    <property type="entry name" value="NB-ARC"/>
</dbReference>
<dbReference type="FunFam" id="3.40.50.300:FF:001091">
    <property type="entry name" value="Probable disease resistance protein At1g61300"/>
    <property type="match status" value="1"/>
</dbReference>
<keyword evidence="2" id="KW-0611">Plant defense</keyword>
<dbReference type="PANTHER" id="PTHR33463:SF203">
    <property type="entry name" value="AAA+ ATPASE DOMAIN-CONTAINING PROTEIN"/>
    <property type="match status" value="1"/>
</dbReference>
<dbReference type="InterPro" id="IPR042197">
    <property type="entry name" value="Apaf_helical"/>
</dbReference>
<protein>
    <recommendedName>
        <fullName evidence="5">AAA+ ATPase domain-containing protein</fullName>
    </recommendedName>
</protein>
<organism evidence="6 7">
    <name type="scientific">Rhododendron simsii</name>
    <name type="common">Sims's rhododendron</name>
    <dbReference type="NCBI Taxonomy" id="118357"/>
    <lineage>
        <taxon>Eukaryota</taxon>
        <taxon>Viridiplantae</taxon>
        <taxon>Streptophyta</taxon>
        <taxon>Embryophyta</taxon>
        <taxon>Tracheophyta</taxon>
        <taxon>Spermatophyta</taxon>
        <taxon>Magnoliopsida</taxon>
        <taxon>eudicotyledons</taxon>
        <taxon>Gunneridae</taxon>
        <taxon>Pentapetalae</taxon>
        <taxon>asterids</taxon>
        <taxon>Ericales</taxon>
        <taxon>Ericaceae</taxon>
        <taxon>Ericoideae</taxon>
        <taxon>Rhodoreae</taxon>
        <taxon>Rhododendron</taxon>
    </lineage>
</organism>
<dbReference type="SUPFAM" id="SSF52540">
    <property type="entry name" value="P-loop containing nucleoside triphosphate hydrolases"/>
    <property type="match status" value="1"/>
</dbReference>
<dbReference type="GO" id="GO:0006952">
    <property type="term" value="P:defense response"/>
    <property type="evidence" value="ECO:0007669"/>
    <property type="project" value="UniProtKB-KW"/>
</dbReference>
<dbReference type="Proteomes" id="UP000626092">
    <property type="component" value="Unassembled WGS sequence"/>
</dbReference>
<gene>
    <name evidence="6" type="ORF">RHSIM_Rhsim04G0114400</name>
</gene>
<dbReference type="InterPro" id="IPR027417">
    <property type="entry name" value="P-loop_NTPase"/>
</dbReference>
<evidence type="ECO:0000256" key="3">
    <source>
        <dbReference type="ARBA" id="ARBA00022840"/>
    </source>
</evidence>
<dbReference type="AlphaFoldDB" id="A0A834H0M7"/>